<proteinExistence type="predicted"/>
<protein>
    <submittedName>
        <fullName evidence="1">Uncharacterized protein</fullName>
    </submittedName>
</protein>
<comment type="caution">
    <text evidence="1">The sequence shown here is derived from an EMBL/GenBank/DDBJ whole genome shotgun (WGS) entry which is preliminary data.</text>
</comment>
<evidence type="ECO:0000313" key="1">
    <source>
        <dbReference type="EMBL" id="PUU76282.1"/>
    </source>
</evidence>
<accession>A0A2T6ZLB6</accession>
<organism evidence="1 2">
    <name type="scientific">Tuber borchii</name>
    <name type="common">White truffle</name>
    <dbReference type="NCBI Taxonomy" id="42251"/>
    <lineage>
        <taxon>Eukaryota</taxon>
        <taxon>Fungi</taxon>
        <taxon>Dikarya</taxon>
        <taxon>Ascomycota</taxon>
        <taxon>Pezizomycotina</taxon>
        <taxon>Pezizomycetes</taxon>
        <taxon>Pezizales</taxon>
        <taxon>Tuberaceae</taxon>
        <taxon>Tuber</taxon>
    </lineage>
</organism>
<dbReference type="EMBL" id="NESQ01000193">
    <property type="protein sequence ID" value="PUU76282.1"/>
    <property type="molecule type" value="Genomic_DNA"/>
</dbReference>
<sequence length="113" mass="13432">MIPTYPTYHPYRTIQYHKHHTPNPPIRHPSIHPSVRPPIHYTSKHHHLQSKLPRTGPSNCFPSSLFLSPCRTCFLSYFILFYFPPFPSPSSSPQKSRVSKWYNNLYHEVYERV</sequence>
<dbReference type="Proteomes" id="UP000244722">
    <property type="component" value="Unassembled WGS sequence"/>
</dbReference>
<gene>
    <name evidence="1" type="ORF">B9Z19DRAFT_1088554</name>
</gene>
<keyword evidence="2" id="KW-1185">Reference proteome</keyword>
<dbReference type="AlphaFoldDB" id="A0A2T6ZLB6"/>
<reference evidence="1 2" key="1">
    <citation type="submission" date="2017-04" db="EMBL/GenBank/DDBJ databases">
        <title>Draft genome sequence of Tuber borchii Vittad., a whitish edible truffle.</title>
        <authorList>
            <consortium name="DOE Joint Genome Institute"/>
            <person name="Murat C."/>
            <person name="Kuo A."/>
            <person name="Barry K.W."/>
            <person name="Clum A."/>
            <person name="Dockter R.B."/>
            <person name="Fauchery L."/>
            <person name="Iotti M."/>
            <person name="Kohler A."/>
            <person name="Labutti K."/>
            <person name="Lindquist E.A."/>
            <person name="Lipzen A."/>
            <person name="Ohm R.A."/>
            <person name="Wang M."/>
            <person name="Grigoriev I.V."/>
            <person name="Zambonelli A."/>
            <person name="Martin F.M."/>
        </authorList>
    </citation>
    <scope>NUCLEOTIDE SEQUENCE [LARGE SCALE GENOMIC DNA]</scope>
    <source>
        <strain evidence="1 2">Tbo3840</strain>
    </source>
</reference>
<name>A0A2T6ZLB6_TUBBO</name>
<evidence type="ECO:0000313" key="2">
    <source>
        <dbReference type="Proteomes" id="UP000244722"/>
    </source>
</evidence>